<sequence>MEDRQVDDWRQAHEDLHGLLQPPHYGLPVRASSPASLASLWRTMSSRPSSPSNVDTGILRPFARADLHTLRSKNNSRSGSTLPMDIGGDDVSAAASAGWQEAAQASHSPVGPSKEIYGFVVYVGSWLVLAIFLLWAFTEDETLVKWGVDWYPSREWALLVPAWILMTSLYTYAIYMSLNVYRTAPLESLEVITDSYAYMLPQGQDSLSRRQLRSREAPGHREKPEHAVIANSYKLPSEAIPILHDLPVTLINATLFDD</sequence>
<dbReference type="PANTHER" id="PTHR46346">
    <property type="entry name" value="PHOSPHATIDYLINOSITOL N-ACETYLGLUCOSAMINYLTRANSFERASE SUBUNIT P"/>
    <property type="match status" value="1"/>
</dbReference>
<evidence type="ECO:0000256" key="4">
    <source>
        <dbReference type="ARBA" id="ARBA00023136"/>
    </source>
</evidence>
<dbReference type="OMA" id="VPAWILM"/>
<evidence type="ECO:0000313" key="8">
    <source>
        <dbReference type="Proteomes" id="UP000009131"/>
    </source>
</evidence>
<keyword evidence="3 5" id="KW-1133">Transmembrane helix</keyword>
<keyword evidence="2 5" id="KW-0812">Transmembrane</keyword>
<keyword evidence="8" id="KW-1185">Reference proteome</keyword>
<dbReference type="InterPro" id="IPR013717">
    <property type="entry name" value="PIG-P"/>
</dbReference>
<dbReference type="AlphaFoldDB" id="G7DWF1"/>
<dbReference type="FunCoup" id="G7DWF1">
    <property type="interactions" value="114"/>
</dbReference>
<gene>
    <name evidence="7" type="primary">Mo01566</name>
    <name evidence="7" type="ORF">E5Q_01566</name>
</gene>
<evidence type="ECO:0000313" key="7">
    <source>
        <dbReference type="EMBL" id="GAA94911.1"/>
    </source>
</evidence>
<evidence type="ECO:0000256" key="2">
    <source>
        <dbReference type="ARBA" id="ARBA00022692"/>
    </source>
</evidence>
<proteinExistence type="predicted"/>
<dbReference type="EMBL" id="BABT02000050">
    <property type="protein sequence ID" value="GAA94911.1"/>
    <property type="molecule type" value="Genomic_DNA"/>
</dbReference>
<dbReference type="GO" id="GO:0005783">
    <property type="term" value="C:endoplasmic reticulum"/>
    <property type="evidence" value="ECO:0007669"/>
    <property type="project" value="TreeGrafter"/>
</dbReference>
<reference evidence="7 8" key="2">
    <citation type="journal article" date="2012" name="Open Biol.">
        <title>Characteristics of nucleosomes and linker DNA regions on the genome of the basidiomycete Mixia osmundae revealed by mono- and dinucleosome mapping.</title>
        <authorList>
            <person name="Nishida H."/>
            <person name="Kondo S."/>
            <person name="Matsumoto T."/>
            <person name="Suzuki Y."/>
            <person name="Yoshikawa H."/>
            <person name="Taylor T.D."/>
            <person name="Sugiyama J."/>
        </authorList>
    </citation>
    <scope>NUCLEOTIDE SEQUENCE [LARGE SCALE GENOMIC DNA]</scope>
    <source>
        <strain evidence="8">CBS 9802 / IAM 14324 / JCM 22182 / KY 12970</strain>
    </source>
</reference>
<evidence type="ECO:0000256" key="3">
    <source>
        <dbReference type="ARBA" id="ARBA00022989"/>
    </source>
</evidence>
<evidence type="ECO:0000259" key="6">
    <source>
        <dbReference type="Pfam" id="PF08510"/>
    </source>
</evidence>
<dbReference type="HOGENOM" id="CLU_1078015_0_0_1"/>
<reference evidence="7 8" key="1">
    <citation type="journal article" date="2011" name="J. Gen. Appl. Microbiol.">
        <title>Draft genome sequencing of the enigmatic basidiomycete Mixia osmundae.</title>
        <authorList>
            <person name="Nishida H."/>
            <person name="Nagatsuka Y."/>
            <person name="Sugiyama J."/>
        </authorList>
    </citation>
    <scope>NUCLEOTIDE SEQUENCE [LARGE SCALE GENOMIC DNA]</scope>
    <source>
        <strain evidence="8">CBS 9802 / IAM 14324 / JCM 22182 / KY 12970</strain>
    </source>
</reference>
<organism evidence="7 8">
    <name type="scientific">Mixia osmundae (strain CBS 9802 / IAM 14324 / JCM 22182 / KY 12970)</name>
    <dbReference type="NCBI Taxonomy" id="764103"/>
    <lineage>
        <taxon>Eukaryota</taxon>
        <taxon>Fungi</taxon>
        <taxon>Dikarya</taxon>
        <taxon>Basidiomycota</taxon>
        <taxon>Pucciniomycotina</taxon>
        <taxon>Mixiomycetes</taxon>
        <taxon>Mixiales</taxon>
        <taxon>Mixiaceae</taxon>
        <taxon>Mixia</taxon>
    </lineage>
</organism>
<feature type="transmembrane region" description="Helical" evidence="5">
    <location>
        <begin position="156"/>
        <end position="175"/>
    </location>
</feature>
<dbReference type="Pfam" id="PF08510">
    <property type="entry name" value="PIG-P"/>
    <property type="match status" value="1"/>
</dbReference>
<dbReference type="STRING" id="764103.G7DWF1"/>
<evidence type="ECO:0000256" key="5">
    <source>
        <dbReference type="SAM" id="Phobius"/>
    </source>
</evidence>
<dbReference type="eggNOG" id="KOG2257">
    <property type="taxonomic scope" value="Eukaryota"/>
</dbReference>
<dbReference type="OrthoDB" id="690928at2759"/>
<evidence type="ECO:0000256" key="1">
    <source>
        <dbReference type="ARBA" id="ARBA00004141"/>
    </source>
</evidence>
<dbReference type="Proteomes" id="UP000009131">
    <property type="component" value="Unassembled WGS sequence"/>
</dbReference>
<dbReference type="PANTHER" id="PTHR46346:SF1">
    <property type="entry name" value="PHOSPHATIDYLINOSITOL N-ACETYLGLUCOSAMINYLTRANSFERASE SUBUNIT P"/>
    <property type="match status" value="1"/>
</dbReference>
<dbReference type="InterPro" id="IPR052263">
    <property type="entry name" value="GPI_Anchor_Biosynth"/>
</dbReference>
<protein>
    <recommendedName>
        <fullName evidence="6">PIG-P domain-containing protein</fullName>
    </recommendedName>
</protein>
<dbReference type="InParanoid" id="G7DWF1"/>
<name>G7DWF1_MIXOS</name>
<feature type="transmembrane region" description="Helical" evidence="5">
    <location>
        <begin position="116"/>
        <end position="136"/>
    </location>
</feature>
<dbReference type="GO" id="GO:0016020">
    <property type="term" value="C:membrane"/>
    <property type="evidence" value="ECO:0007669"/>
    <property type="project" value="UniProtKB-SubCell"/>
</dbReference>
<accession>G7DWF1</accession>
<comment type="caution">
    <text evidence="7">The sequence shown here is derived from an EMBL/GenBank/DDBJ whole genome shotgun (WGS) entry which is preliminary data.</text>
</comment>
<dbReference type="GO" id="GO:0006506">
    <property type="term" value="P:GPI anchor biosynthetic process"/>
    <property type="evidence" value="ECO:0007669"/>
    <property type="project" value="TreeGrafter"/>
</dbReference>
<keyword evidence="4 5" id="KW-0472">Membrane</keyword>
<dbReference type="RefSeq" id="XP_014565860.1">
    <property type="nucleotide sequence ID" value="XM_014710374.1"/>
</dbReference>
<feature type="domain" description="PIG-P" evidence="6">
    <location>
        <begin position="114"/>
        <end position="256"/>
    </location>
</feature>
<comment type="subcellular location">
    <subcellularLocation>
        <location evidence="1">Membrane</location>
        <topology evidence="1">Multi-pass membrane protein</topology>
    </subcellularLocation>
</comment>